<gene>
    <name evidence="1" type="ORF">FHU40_002174</name>
</gene>
<dbReference type="RefSeq" id="WP_183592332.1">
    <property type="nucleotide sequence ID" value="NZ_JACHWR010000002.1"/>
</dbReference>
<dbReference type="EMBL" id="JACHWR010000002">
    <property type="protein sequence ID" value="MBB3042356.1"/>
    <property type="molecule type" value="Genomic_DNA"/>
</dbReference>
<dbReference type="SUPFAM" id="SSF56024">
    <property type="entry name" value="Phospholipase D/nuclease"/>
    <property type="match status" value="1"/>
</dbReference>
<comment type="caution">
    <text evidence="1">The sequence shown here is derived from an EMBL/GenBank/DDBJ whole genome shotgun (WGS) entry which is preliminary data.</text>
</comment>
<evidence type="ECO:0000313" key="2">
    <source>
        <dbReference type="Proteomes" id="UP000589626"/>
    </source>
</evidence>
<dbReference type="Proteomes" id="UP000589626">
    <property type="component" value="Unassembled WGS sequence"/>
</dbReference>
<protein>
    <submittedName>
        <fullName evidence="1">Sugar-specific transcriptional regulator TrmB</fullName>
    </submittedName>
</protein>
<evidence type="ECO:0000313" key="1">
    <source>
        <dbReference type="EMBL" id="MBB3042356.1"/>
    </source>
</evidence>
<keyword evidence="2" id="KW-1185">Reference proteome</keyword>
<dbReference type="InterPro" id="IPR051797">
    <property type="entry name" value="TrmB-like"/>
</dbReference>
<organism evidence="1 2">
    <name type="scientific">Nocardioides soli</name>
    <dbReference type="NCBI Taxonomy" id="1036020"/>
    <lineage>
        <taxon>Bacteria</taxon>
        <taxon>Bacillati</taxon>
        <taxon>Actinomycetota</taxon>
        <taxon>Actinomycetes</taxon>
        <taxon>Propionibacteriales</taxon>
        <taxon>Nocardioidaceae</taxon>
        <taxon>Nocardioides</taxon>
    </lineage>
</organism>
<sequence length="344" mass="37749">MGTSDAGDRALFETAGAALYEEIVSSGGIVAGEPRVVAGGDLHDAFEQLREMGLVRLDPDNDRWVAEDPGLVHGRVVAPLSQQGALLLEESLRWAEALNTVSQTWRKAPEASERGPFRYLHGDTINAFLGTLGAEAEEEVLTAQPQSGRDTGKGLEESLQMERALLERGVRILTLYQHSARRSTATREYVAALSPLGAEVRTQDEFFNRMIVVDRRTAIIPSPQDLKIALAIREPTIVAYLVDVFMRSWERARPFTSQEASVVKHIADEQRAMTMRMLIEGHSDPVSAKRLGVSPRTYAGYVADLKEEFDAETRFQLGYSLGRLGLRAEADPAEDGTGDGPGED</sequence>
<reference evidence="1 2" key="1">
    <citation type="submission" date="2020-08" db="EMBL/GenBank/DDBJ databases">
        <title>Sequencing the genomes of 1000 actinobacteria strains.</title>
        <authorList>
            <person name="Klenk H.-P."/>
        </authorList>
    </citation>
    <scope>NUCLEOTIDE SEQUENCE [LARGE SCALE GENOMIC DNA]</scope>
    <source>
        <strain evidence="1 2">DSM 105498</strain>
    </source>
</reference>
<dbReference type="AlphaFoldDB" id="A0A7W4VV44"/>
<name>A0A7W4VV44_9ACTN</name>
<dbReference type="PANTHER" id="PTHR34293">
    <property type="entry name" value="HTH-TYPE TRANSCRIPTIONAL REGULATOR TRMBL2"/>
    <property type="match status" value="1"/>
</dbReference>
<dbReference type="PANTHER" id="PTHR34293:SF1">
    <property type="entry name" value="HTH-TYPE TRANSCRIPTIONAL REGULATOR TRMBL2"/>
    <property type="match status" value="1"/>
</dbReference>
<accession>A0A7W4VV44</accession>
<proteinExistence type="predicted"/>